<comment type="caution">
    <text evidence="3">The sequence shown here is derived from an EMBL/GenBank/DDBJ whole genome shotgun (WGS) entry which is preliminary data.</text>
</comment>
<reference evidence="3" key="1">
    <citation type="submission" date="2020-07" db="EMBL/GenBank/DDBJ databases">
        <title>Huge and variable diversity of episymbiotic CPR bacteria and DPANN archaea in groundwater ecosystems.</title>
        <authorList>
            <person name="He C.Y."/>
            <person name="Keren R."/>
            <person name="Whittaker M."/>
            <person name="Farag I.F."/>
            <person name="Doudna J."/>
            <person name="Cate J.H.D."/>
            <person name="Banfield J.F."/>
        </authorList>
    </citation>
    <scope>NUCLEOTIDE SEQUENCE</scope>
    <source>
        <strain evidence="3">NC_groundwater_1813_Pr3_B-0.1um_71_17</strain>
    </source>
</reference>
<evidence type="ECO:0000313" key="3">
    <source>
        <dbReference type="EMBL" id="MBI5169768.1"/>
    </source>
</evidence>
<name>A0A933W3C0_UNCEI</name>
<dbReference type="EMBL" id="JACRIW010000067">
    <property type="protein sequence ID" value="MBI5169768.1"/>
    <property type="molecule type" value="Genomic_DNA"/>
</dbReference>
<feature type="transmembrane region" description="Helical" evidence="2">
    <location>
        <begin position="50"/>
        <end position="69"/>
    </location>
</feature>
<keyword evidence="2" id="KW-0472">Membrane</keyword>
<evidence type="ECO:0000313" key="4">
    <source>
        <dbReference type="Proteomes" id="UP000696931"/>
    </source>
</evidence>
<feature type="region of interest" description="Disordered" evidence="1">
    <location>
        <begin position="1"/>
        <end position="44"/>
    </location>
</feature>
<protein>
    <submittedName>
        <fullName evidence="3">Uncharacterized protein</fullName>
    </submittedName>
</protein>
<keyword evidence="2" id="KW-1133">Transmembrane helix</keyword>
<accession>A0A933W3C0</accession>
<feature type="compositionally biased region" description="Low complexity" evidence="1">
    <location>
        <begin position="29"/>
        <end position="38"/>
    </location>
</feature>
<sequence length="74" mass="7311">MNVDPGNNGTVSLAERAAAREPHAGSWTPVPVAGAAGAEPGRHGHTLGEAIATVVAVALALYVAAVWFGPAAGR</sequence>
<evidence type="ECO:0000256" key="2">
    <source>
        <dbReference type="SAM" id="Phobius"/>
    </source>
</evidence>
<proteinExistence type="predicted"/>
<dbReference type="Proteomes" id="UP000696931">
    <property type="component" value="Unassembled WGS sequence"/>
</dbReference>
<organism evidence="3 4">
    <name type="scientific">Eiseniibacteriota bacterium</name>
    <dbReference type="NCBI Taxonomy" id="2212470"/>
    <lineage>
        <taxon>Bacteria</taxon>
        <taxon>Candidatus Eiseniibacteriota</taxon>
    </lineage>
</organism>
<dbReference type="AlphaFoldDB" id="A0A933W3C0"/>
<gene>
    <name evidence="3" type="ORF">HZA61_09795</name>
</gene>
<feature type="compositionally biased region" description="Polar residues" evidence="1">
    <location>
        <begin position="1"/>
        <end position="11"/>
    </location>
</feature>
<evidence type="ECO:0000256" key="1">
    <source>
        <dbReference type="SAM" id="MobiDB-lite"/>
    </source>
</evidence>
<keyword evidence="2" id="KW-0812">Transmembrane</keyword>